<accession>A0A0F8YX90</accession>
<keyword evidence="4" id="KW-0238">DNA-binding</keyword>
<dbReference type="InterPro" id="IPR025944">
    <property type="entry name" value="Sigma_54_int_dom_CS"/>
</dbReference>
<keyword evidence="5" id="KW-0804">Transcription</keyword>
<dbReference type="PROSITE" id="PS00675">
    <property type="entry name" value="SIGMA54_INTERACT_1"/>
    <property type="match status" value="1"/>
</dbReference>
<evidence type="ECO:0000256" key="2">
    <source>
        <dbReference type="ARBA" id="ARBA00022840"/>
    </source>
</evidence>
<dbReference type="Gene3D" id="3.40.50.300">
    <property type="entry name" value="P-loop containing nucleotide triphosphate hydrolases"/>
    <property type="match status" value="1"/>
</dbReference>
<feature type="non-terminal residue" evidence="7">
    <location>
        <position position="344"/>
    </location>
</feature>
<dbReference type="InterPro" id="IPR003593">
    <property type="entry name" value="AAA+_ATPase"/>
</dbReference>
<dbReference type="CDD" id="cd00009">
    <property type="entry name" value="AAA"/>
    <property type="match status" value="1"/>
</dbReference>
<evidence type="ECO:0000256" key="5">
    <source>
        <dbReference type="ARBA" id="ARBA00023163"/>
    </source>
</evidence>
<keyword evidence="3" id="KW-0805">Transcription regulation</keyword>
<gene>
    <name evidence="7" type="ORF">LCGC14_3103010</name>
</gene>
<dbReference type="InterPro" id="IPR002078">
    <property type="entry name" value="Sigma_54_int"/>
</dbReference>
<dbReference type="InterPro" id="IPR058031">
    <property type="entry name" value="AAA_lid_NorR"/>
</dbReference>
<dbReference type="Pfam" id="PF00158">
    <property type="entry name" value="Sigma54_activat"/>
    <property type="match status" value="1"/>
</dbReference>
<reference evidence="7" key="1">
    <citation type="journal article" date="2015" name="Nature">
        <title>Complex archaea that bridge the gap between prokaryotes and eukaryotes.</title>
        <authorList>
            <person name="Spang A."/>
            <person name="Saw J.H."/>
            <person name="Jorgensen S.L."/>
            <person name="Zaremba-Niedzwiedzka K."/>
            <person name="Martijn J."/>
            <person name="Lind A.E."/>
            <person name="van Eijk R."/>
            <person name="Schleper C."/>
            <person name="Guy L."/>
            <person name="Ettema T.J."/>
        </authorList>
    </citation>
    <scope>NUCLEOTIDE SEQUENCE</scope>
</reference>
<dbReference type="GO" id="GO:0006355">
    <property type="term" value="P:regulation of DNA-templated transcription"/>
    <property type="evidence" value="ECO:0007669"/>
    <property type="project" value="InterPro"/>
</dbReference>
<dbReference type="AlphaFoldDB" id="A0A0F8YX90"/>
<dbReference type="Pfam" id="PF25601">
    <property type="entry name" value="AAA_lid_14"/>
    <property type="match status" value="1"/>
</dbReference>
<evidence type="ECO:0000256" key="3">
    <source>
        <dbReference type="ARBA" id="ARBA00023015"/>
    </source>
</evidence>
<evidence type="ECO:0000259" key="6">
    <source>
        <dbReference type="PROSITE" id="PS50045"/>
    </source>
</evidence>
<proteinExistence type="predicted"/>
<feature type="domain" description="Sigma-54 factor interaction" evidence="6">
    <location>
        <begin position="95"/>
        <end position="324"/>
    </location>
</feature>
<dbReference type="InterPro" id="IPR025662">
    <property type="entry name" value="Sigma_54_int_dom_ATP-bd_1"/>
</dbReference>
<dbReference type="Gene3D" id="1.10.8.60">
    <property type="match status" value="1"/>
</dbReference>
<dbReference type="PROSITE" id="PS50045">
    <property type="entry name" value="SIGMA54_INTERACT_4"/>
    <property type="match status" value="1"/>
</dbReference>
<protein>
    <recommendedName>
        <fullName evidence="6">Sigma-54 factor interaction domain-containing protein</fullName>
    </recommendedName>
</protein>
<name>A0A0F8YX90_9ZZZZ</name>
<dbReference type="SUPFAM" id="SSF52540">
    <property type="entry name" value="P-loop containing nucleoside triphosphate hydrolases"/>
    <property type="match status" value="1"/>
</dbReference>
<dbReference type="InterPro" id="IPR025943">
    <property type="entry name" value="Sigma_54_int_dom_ATP-bd_2"/>
</dbReference>
<dbReference type="PROSITE" id="PS00676">
    <property type="entry name" value="SIGMA54_INTERACT_2"/>
    <property type="match status" value="1"/>
</dbReference>
<dbReference type="PANTHER" id="PTHR32071">
    <property type="entry name" value="TRANSCRIPTIONAL REGULATORY PROTEIN"/>
    <property type="match status" value="1"/>
</dbReference>
<dbReference type="EMBL" id="LAZR01066927">
    <property type="protein sequence ID" value="KKK52626.1"/>
    <property type="molecule type" value="Genomic_DNA"/>
</dbReference>
<dbReference type="GO" id="GO:0003677">
    <property type="term" value="F:DNA binding"/>
    <property type="evidence" value="ECO:0007669"/>
    <property type="project" value="UniProtKB-KW"/>
</dbReference>
<keyword evidence="1" id="KW-0547">Nucleotide-binding</keyword>
<comment type="caution">
    <text evidence="7">The sequence shown here is derived from an EMBL/GenBank/DDBJ whole genome shotgun (WGS) entry which is preliminary data.</text>
</comment>
<dbReference type="PROSITE" id="PS00688">
    <property type="entry name" value="SIGMA54_INTERACT_3"/>
    <property type="match status" value="1"/>
</dbReference>
<dbReference type="InterPro" id="IPR027417">
    <property type="entry name" value="P-loop_NTPase"/>
</dbReference>
<feature type="non-terminal residue" evidence="7">
    <location>
        <position position="1"/>
    </location>
</feature>
<evidence type="ECO:0000256" key="4">
    <source>
        <dbReference type="ARBA" id="ARBA00023125"/>
    </source>
</evidence>
<organism evidence="7">
    <name type="scientific">marine sediment metagenome</name>
    <dbReference type="NCBI Taxonomy" id="412755"/>
    <lineage>
        <taxon>unclassified sequences</taxon>
        <taxon>metagenomes</taxon>
        <taxon>ecological metagenomes</taxon>
    </lineage>
</organism>
<evidence type="ECO:0000256" key="1">
    <source>
        <dbReference type="ARBA" id="ARBA00022741"/>
    </source>
</evidence>
<dbReference type="SMART" id="SM00382">
    <property type="entry name" value="AAA"/>
    <property type="match status" value="1"/>
</dbReference>
<dbReference type="GO" id="GO:0005524">
    <property type="term" value="F:ATP binding"/>
    <property type="evidence" value="ECO:0007669"/>
    <property type="project" value="UniProtKB-KW"/>
</dbReference>
<dbReference type="FunFam" id="3.40.50.300:FF:000006">
    <property type="entry name" value="DNA-binding transcriptional regulator NtrC"/>
    <property type="match status" value="1"/>
</dbReference>
<dbReference type="PANTHER" id="PTHR32071:SF117">
    <property type="entry name" value="PTS-DEPENDENT DIHYDROXYACETONE KINASE OPERON REGULATORY PROTEIN-RELATED"/>
    <property type="match status" value="1"/>
</dbReference>
<keyword evidence="2" id="KW-0067">ATP-binding</keyword>
<evidence type="ECO:0000313" key="7">
    <source>
        <dbReference type="EMBL" id="KKK52626.1"/>
    </source>
</evidence>
<sequence length="344" mass="39023">RRMGVVAAAFWAHRDLGSHVEGMAISSTKPKIWPDDIVERLGAVGEVLFNALHRRRADLKLQHAYDEIRNLKDHLEAENITLREEIKVSFKDDELIGKSHMFQTALHQVEQVASTDSTVLILGETGTGKGLIARRIHRLSLRRDRPLVTVNCAALPATLIESELFGHEKGAFTGAIERKIGRFELADGGTIFLDEVGDLPLELQAKLLRVLQDHEFERLGSSTTRTVDTRVISATNRDLDMLIEKRAFRADLYYRLGVFPIRIPSLCERRDDIPLLVWFFITHLQTRLGKAFKTVPPRVMDALVSYDWPGNIRELRNIVERAMILSPGSKLELDEAFPGRHRTI</sequence>